<dbReference type="InterPro" id="IPR003340">
    <property type="entry name" value="B3_DNA-bd"/>
</dbReference>
<dbReference type="Pfam" id="PF02362">
    <property type="entry name" value="B3"/>
    <property type="match status" value="1"/>
</dbReference>
<keyword evidence="4" id="KW-0804">Transcription</keyword>
<evidence type="ECO:0000256" key="2">
    <source>
        <dbReference type="ARBA" id="ARBA00023015"/>
    </source>
</evidence>
<dbReference type="Proteomes" id="UP000813462">
    <property type="component" value="Unassembled WGS sequence"/>
</dbReference>
<protein>
    <recommendedName>
        <fullName evidence="6">TF-B3 domain-containing protein</fullName>
    </recommendedName>
</protein>
<dbReference type="PANTHER" id="PTHR31920:SF147">
    <property type="entry name" value="TF-B3 DOMAIN-CONTAINING PROTEIN"/>
    <property type="match status" value="1"/>
</dbReference>
<keyword evidence="5" id="KW-0539">Nucleus</keyword>
<evidence type="ECO:0000313" key="8">
    <source>
        <dbReference type="Proteomes" id="UP000813462"/>
    </source>
</evidence>
<evidence type="ECO:0000259" key="6">
    <source>
        <dbReference type="PROSITE" id="PS50863"/>
    </source>
</evidence>
<proteinExistence type="predicted"/>
<comment type="subcellular location">
    <subcellularLocation>
        <location evidence="1">Nucleus</location>
    </subcellularLocation>
</comment>
<dbReference type="CDD" id="cd10017">
    <property type="entry name" value="B3_DNA"/>
    <property type="match status" value="1"/>
</dbReference>
<evidence type="ECO:0000256" key="3">
    <source>
        <dbReference type="ARBA" id="ARBA00023125"/>
    </source>
</evidence>
<dbReference type="SUPFAM" id="SSF101936">
    <property type="entry name" value="DNA-binding pseudobarrel domain"/>
    <property type="match status" value="1"/>
</dbReference>
<dbReference type="InterPro" id="IPR050655">
    <property type="entry name" value="Plant_B3_domain"/>
</dbReference>
<dbReference type="PROSITE" id="PS50863">
    <property type="entry name" value="B3"/>
    <property type="match status" value="1"/>
</dbReference>
<comment type="caution">
    <text evidence="7">The sequence shown here is derived from an EMBL/GenBank/DDBJ whole genome shotgun (WGS) entry which is preliminary data.</text>
</comment>
<evidence type="ECO:0000313" key="7">
    <source>
        <dbReference type="EMBL" id="KAH7520078.1"/>
    </source>
</evidence>
<name>A0A978UYL2_ZIZJJ</name>
<dbReference type="GO" id="GO:0005634">
    <property type="term" value="C:nucleus"/>
    <property type="evidence" value="ECO:0007669"/>
    <property type="project" value="UniProtKB-SubCell"/>
</dbReference>
<accession>A0A978UYL2</accession>
<dbReference type="InterPro" id="IPR015300">
    <property type="entry name" value="DNA-bd_pseudobarrel_sf"/>
</dbReference>
<organism evidence="7 8">
    <name type="scientific">Ziziphus jujuba var. spinosa</name>
    <dbReference type="NCBI Taxonomy" id="714518"/>
    <lineage>
        <taxon>Eukaryota</taxon>
        <taxon>Viridiplantae</taxon>
        <taxon>Streptophyta</taxon>
        <taxon>Embryophyta</taxon>
        <taxon>Tracheophyta</taxon>
        <taxon>Spermatophyta</taxon>
        <taxon>Magnoliopsida</taxon>
        <taxon>eudicotyledons</taxon>
        <taxon>Gunneridae</taxon>
        <taxon>Pentapetalae</taxon>
        <taxon>rosids</taxon>
        <taxon>fabids</taxon>
        <taxon>Rosales</taxon>
        <taxon>Rhamnaceae</taxon>
        <taxon>Paliureae</taxon>
        <taxon>Ziziphus</taxon>
    </lineage>
</organism>
<keyword evidence="2" id="KW-0805">Transcription regulation</keyword>
<evidence type="ECO:0000256" key="5">
    <source>
        <dbReference type="ARBA" id="ARBA00023242"/>
    </source>
</evidence>
<reference evidence="7" key="1">
    <citation type="journal article" date="2021" name="Front. Plant Sci.">
        <title>Chromosome-Scale Genome Assembly for Chinese Sour Jujube and Insights Into Its Genome Evolution and Domestication Signature.</title>
        <authorList>
            <person name="Shen L.-Y."/>
            <person name="Luo H."/>
            <person name="Wang X.-L."/>
            <person name="Wang X.-M."/>
            <person name="Qiu X.-J."/>
            <person name="Liu H."/>
            <person name="Zhou S.-S."/>
            <person name="Jia K.-H."/>
            <person name="Nie S."/>
            <person name="Bao Y.-T."/>
            <person name="Zhang R.-G."/>
            <person name="Yun Q.-Z."/>
            <person name="Chai Y.-H."/>
            <person name="Lu J.-Y."/>
            <person name="Li Y."/>
            <person name="Zhao S.-W."/>
            <person name="Mao J.-F."/>
            <person name="Jia S.-G."/>
            <person name="Mao Y.-M."/>
        </authorList>
    </citation>
    <scope>NUCLEOTIDE SEQUENCE</scope>
    <source>
        <strain evidence="7">AT0</strain>
        <tissue evidence="7">Leaf</tissue>
    </source>
</reference>
<dbReference type="SMART" id="SM01019">
    <property type="entry name" value="B3"/>
    <property type="match status" value="1"/>
</dbReference>
<feature type="domain" description="TF-B3" evidence="6">
    <location>
        <begin position="29"/>
        <end position="118"/>
    </location>
</feature>
<keyword evidence="3" id="KW-0238">DNA-binding</keyword>
<evidence type="ECO:0000256" key="1">
    <source>
        <dbReference type="ARBA" id="ARBA00004123"/>
    </source>
</evidence>
<sequence length="118" mass="13229">MAAKRKGCLGNIGPSSGRMRGSNISPPVHFFKVILRSTIDDQKLKLPKKFGREFGNDLSAVATITVPNGRTWQLGLQKTEEGRVLFADCWQEFVEYLSIDSGYFLIFGYKGFSKFNVC</sequence>
<dbReference type="AlphaFoldDB" id="A0A978UYL2"/>
<dbReference type="Gene3D" id="2.40.330.10">
    <property type="entry name" value="DNA-binding pseudobarrel domain"/>
    <property type="match status" value="1"/>
</dbReference>
<gene>
    <name evidence="7" type="ORF">FEM48_Zijuj08G0105600</name>
</gene>
<dbReference type="EMBL" id="JAEACU010000008">
    <property type="protein sequence ID" value="KAH7520078.1"/>
    <property type="molecule type" value="Genomic_DNA"/>
</dbReference>
<dbReference type="PANTHER" id="PTHR31920">
    <property type="entry name" value="B3 DOMAIN-CONTAINING"/>
    <property type="match status" value="1"/>
</dbReference>
<evidence type="ECO:0000256" key="4">
    <source>
        <dbReference type="ARBA" id="ARBA00023163"/>
    </source>
</evidence>
<dbReference type="GO" id="GO:0003677">
    <property type="term" value="F:DNA binding"/>
    <property type="evidence" value="ECO:0007669"/>
    <property type="project" value="UniProtKB-KW"/>
</dbReference>